<dbReference type="Proteomes" id="UP000532936">
    <property type="component" value="Unassembled WGS sequence"/>
</dbReference>
<gene>
    <name evidence="3" type="ORF">GGR11_001155</name>
</gene>
<name>A0A7W6A3L0_9CAUL</name>
<protein>
    <recommendedName>
        <fullName evidence="2">DUF6894 domain-containing protein</fullName>
    </recommendedName>
</protein>
<dbReference type="EMBL" id="JACIDA010000001">
    <property type="protein sequence ID" value="MBB3871641.1"/>
    <property type="molecule type" value="Genomic_DNA"/>
</dbReference>
<feature type="compositionally biased region" description="Basic and acidic residues" evidence="1">
    <location>
        <begin position="116"/>
        <end position="126"/>
    </location>
</feature>
<reference evidence="3 4" key="1">
    <citation type="submission" date="2020-08" db="EMBL/GenBank/DDBJ databases">
        <title>Genomic Encyclopedia of Type Strains, Phase IV (KMG-IV): sequencing the most valuable type-strain genomes for metagenomic binning, comparative biology and taxonomic classification.</title>
        <authorList>
            <person name="Goeker M."/>
        </authorList>
    </citation>
    <scope>NUCLEOTIDE SEQUENCE [LARGE SCALE GENOMIC DNA]</scope>
    <source>
        <strain evidence="3 4">DSM 14878</strain>
    </source>
</reference>
<comment type="caution">
    <text evidence="3">The sequence shown here is derived from an EMBL/GenBank/DDBJ whole genome shotgun (WGS) entry which is preliminary data.</text>
</comment>
<evidence type="ECO:0000313" key="3">
    <source>
        <dbReference type="EMBL" id="MBB3871641.1"/>
    </source>
</evidence>
<feature type="region of interest" description="Disordered" evidence="1">
    <location>
        <begin position="97"/>
        <end position="126"/>
    </location>
</feature>
<evidence type="ECO:0000313" key="4">
    <source>
        <dbReference type="Proteomes" id="UP000532936"/>
    </source>
</evidence>
<feature type="domain" description="DUF6894" evidence="2">
    <location>
        <begin position="3"/>
        <end position="65"/>
    </location>
</feature>
<sequence>MPHYHFHMLNGRPFRDLDGEDLTDEAAARRMTLTIMGEVLRDGEIDIRGAGPFRILCTDTAGAVVTGLIAKRDVGEGCVPDAGANERRGRARLALEGCPTPDAVTPSSLAVEDTPLGERRAPIRRR</sequence>
<evidence type="ECO:0000256" key="1">
    <source>
        <dbReference type="SAM" id="MobiDB-lite"/>
    </source>
</evidence>
<dbReference type="Pfam" id="PF21834">
    <property type="entry name" value="DUF6894"/>
    <property type="match status" value="1"/>
</dbReference>
<dbReference type="InterPro" id="IPR054189">
    <property type="entry name" value="DUF6894"/>
</dbReference>
<proteinExistence type="predicted"/>
<accession>A0A7W6A3L0</accession>
<dbReference type="AlphaFoldDB" id="A0A7W6A3L0"/>
<evidence type="ECO:0000259" key="2">
    <source>
        <dbReference type="Pfam" id="PF21834"/>
    </source>
</evidence>
<organism evidence="3 4">
    <name type="scientific">Brevundimonas mediterranea</name>
    <dbReference type="NCBI Taxonomy" id="74329"/>
    <lineage>
        <taxon>Bacteria</taxon>
        <taxon>Pseudomonadati</taxon>
        <taxon>Pseudomonadota</taxon>
        <taxon>Alphaproteobacteria</taxon>
        <taxon>Caulobacterales</taxon>
        <taxon>Caulobacteraceae</taxon>
        <taxon>Brevundimonas</taxon>
    </lineage>
</organism>
<dbReference type="RefSeq" id="WP_183195799.1">
    <property type="nucleotide sequence ID" value="NZ_JACIDA010000001.1"/>
</dbReference>